<name>A0A2T4YY50_9HYPH</name>
<accession>A0A2T4YY50</accession>
<protein>
    <submittedName>
        <fullName evidence="3">Uncharacterized protein</fullName>
    </submittedName>
</protein>
<evidence type="ECO:0000313" key="3">
    <source>
        <dbReference type="EMBL" id="PTM51441.1"/>
    </source>
</evidence>
<sequence>MFAKLDVRKSALTFLAAALVSTLAGIAASAHASPLAASARLVAPHAMTDGKGAEASAERNGHRLTRPANRFDGAAGTAGSTIEGR</sequence>
<feature type="chain" id="PRO_5015672689" evidence="2">
    <location>
        <begin position="33"/>
        <end position="85"/>
    </location>
</feature>
<proteinExistence type="predicted"/>
<dbReference type="Proteomes" id="UP000241808">
    <property type="component" value="Unassembled WGS sequence"/>
</dbReference>
<keyword evidence="4" id="KW-1185">Reference proteome</keyword>
<evidence type="ECO:0000256" key="2">
    <source>
        <dbReference type="SAM" id="SignalP"/>
    </source>
</evidence>
<organism evidence="3 4">
    <name type="scientific">Phreatobacter oligotrophus</name>
    <dbReference type="NCBI Taxonomy" id="1122261"/>
    <lineage>
        <taxon>Bacteria</taxon>
        <taxon>Pseudomonadati</taxon>
        <taxon>Pseudomonadota</taxon>
        <taxon>Alphaproteobacteria</taxon>
        <taxon>Hyphomicrobiales</taxon>
        <taxon>Phreatobacteraceae</taxon>
        <taxon>Phreatobacter</taxon>
    </lineage>
</organism>
<gene>
    <name evidence="3" type="ORF">C8P69_110106</name>
</gene>
<dbReference type="RefSeq" id="WP_108179123.1">
    <property type="nucleotide sequence ID" value="NZ_PZZL01000010.1"/>
</dbReference>
<reference evidence="3 4" key="1">
    <citation type="submission" date="2018-04" db="EMBL/GenBank/DDBJ databases">
        <title>Genomic Encyclopedia of Archaeal and Bacterial Type Strains, Phase II (KMG-II): from individual species to whole genera.</title>
        <authorList>
            <person name="Goeker M."/>
        </authorList>
    </citation>
    <scope>NUCLEOTIDE SEQUENCE [LARGE SCALE GENOMIC DNA]</scope>
    <source>
        <strain evidence="3 4">DSM 25521</strain>
    </source>
</reference>
<keyword evidence="2" id="KW-0732">Signal</keyword>
<comment type="caution">
    <text evidence="3">The sequence shown here is derived from an EMBL/GenBank/DDBJ whole genome shotgun (WGS) entry which is preliminary data.</text>
</comment>
<dbReference type="EMBL" id="PZZL01000010">
    <property type="protein sequence ID" value="PTM51441.1"/>
    <property type="molecule type" value="Genomic_DNA"/>
</dbReference>
<dbReference type="AlphaFoldDB" id="A0A2T4YY50"/>
<feature type="signal peptide" evidence="2">
    <location>
        <begin position="1"/>
        <end position="32"/>
    </location>
</feature>
<evidence type="ECO:0000313" key="4">
    <source>
        <dbReference type="Proteomes" id="UP000241808"/>
    </source>
</evidence>
<feature type="region of interest" description="Disordered" evidence="1">
    <location>
        <begin position="47"/>
        <end position="85"/>
    </location>
</feature>
<evidence type="ECO:0000256" key="1">
    <source>
        <dbReference type="SAM" id="MobiDB-lite"/>
    </source>
</evidence>